<reference evidence="6" key="1">
    <citation type="submission" date="2016-10" db="EMBL/GenBank/DDBJ databases">
        <authorList>
            <person name="Benchimol M."/>
            <person name="Almeida L.G."/>
            <person name="Vasconcelos A.T."/>
            <person name="Perreira-Neves A."/>
            <person name="Rosa I.A."/>
            <person name="Tasca T."/>
            <person name="Bogo M.R."/>
            <person name="de Souza W."/>
        </authorList>
    </citation>
    <scope>NUCLEOTIDE SEQUENCE [LARGE SCALE GENOMIC DNA]</scope>
    <source>
        <strain evidence="6">K</strain>
    </source>
</reference>
<evidence type="ECO:0000256" key="4">
    <source>
        <dbReference type="RuleBase" id="RU003792"/>
    </source>
</evidence>
<dbReference type="GO" id="GO:0003723">
    <property type="term" value="F:RNA binding"/>
    <property type="evidence" value="ECO:0007669"/>
    <property type="project" value="InterPro"/>
</dbReference>
<sequence>MGGFFSVPNKVDEEEEQSTIENKSYDYTGQTAVPIVICYSYIGTGYHGLQQNLDQKTIERDLLKVIVDSDLIDPDMIKYLSKIRWSQASRTDAGVHSAAQVVSFNSHFPPGMKLHQVLNLLNSKNEFPSNIWFRSVISVGNQFNAQKYAEYRKYHYLMPLSAFRDSNLNDIKEKVLPLFIGDKNFHNYTRKVSFNNPSAIRTITDFDISEPFEISGEKYVLWLIRGKSFMINQIRKMIATVLAVSYKVLTIEQLERTFSAEKWALARLPGEGLFLDKVEYPGFMSAARKRKDFEGSDKDVEFGNVRGEIEKWKKEVLFPHIAKLVKENDVFNNWIQNVLLLYPPHPASEESKYQKAPE</sequence>
<comment type="catalytic activity">
    <reaction evidence="4">
        <text>uridine(38/39/40) in tRNA = pseudouridine(38/39/40) in tRNA</text>
        <dbReference type="Rhea" id="RHEA:22376"/>
        <dbReference type="Rhea" id="RHEA-COMP:10085"/>
        <dbReference type="Rhea" id="RHEA-COMP:10087"/>
        <dbReference type="ChEBI" id="CHEBI:65314"/>
        <dbReference type="ChEBI" id="CHEBI:65315"/>
        <dbReference type="EC" id="5.4.99.12"/>
    </reaction>
</comment>
<dbReference type="InterPro" id="IPR001406">
    <property type="entry name" value="PsdUridine_synth_TruA"/>
</dbReference>
<dbReference type="Pfam" id="PF01416">
    <property type="entry name" value="PseudoU_synth_1"/>
    <property type="match status" value="1"/>
</dbReference>
<dbReference type="GO" id="GO:0005634">
    <property type="term" value="C:nucleus"/>
    <property type="evidence" value="ECO:0007669"/>
    <property type="project" value="TreeGrafter"/>
</dbReference>
<accession>A0A1J4L0W5</accession>
<comment type="caution">
    <text evidence="6">The sequence shown here is derived from an EMBL/GenBank/DDBJ whole genome shotgun (WGS) entry which is preliminary data.</text>
</comment>
<dbReference type="AlphaFoldDB" id="A0A1J4L0W5"/>
<dbReference type="InterPro" id="IPR020103">
    <property type="entry name" value="PsdUridine_synth_cat_dom_sf"/>
</dbReference>
<keyword evidence="2 4" id="KW-0819">tRNA processing</keyword>
<comment type="similarity">
    <text evidence="1 4">Belongs to the tRNA pseudouridine synthase TruA family.</text>
</comment>
<keyword evidence="7" id="KW-1185">Reference proteome</keyword>
<dbReference type="InterPro" id="IPR020097">
    <property type="entry name" value="PsdUridine_synth_TruA_a/b_dom"/>
</dbReference>
<dbReference type="RefSeq" id="XP_068368653.1">
    <property type="nucleotide sequence ID" value="XM_068490938.1"/>
</dbReference>
<evidence type="ECO:0000256" key="3">
    <source>
        <dbReference type="ARBA" id="ARBA00023235"/>
    </source>
</evidence>
<keyword evidence="3 4" id="KW-0413">Isomerase</keyword>
<dbReference type="InterPro" id="IPR020094">
    <property type="entry name" value="TruA/RsuA/RluB/E/F_N"/>
</dbReference>
<protein>
    <recommendedName>
        <fullName evidence="4">tRNA pseudouridine synthase</fullName>
        <ecNumber evidence="4">5.4.99.12</ecNumber>
    </recommendedName>
</protein>
<dbReference type="GO" id="GO:1990481">
    <property type="term" value="P:mRNA pseudouridine synthesis"/>
    <property type="evidence" value="ECO:0007669"/>
    <property type="project" value="TreeGrafter"/>
</dbReference>
<evidence type="ECO:0000256" key="1">
    <source>
        <dbReference type="ARBA" id="ARBA00009375"/>
    </source>
</evidence>
<dbReference type="EC" id="5.4.99.12" evidence="4"/>
<dbReference type="EMBL" id="MLAK01000217">
    <property type="protein sequence ID" value="OHT15517.1"/>
    <property type="molecule type" value="Genomic_DNA"/>
</dbReference>
<evidence type="ECO:0000256" key="2">
    <source>
        <dbReference type="ARBA" id="ARBA00022694"/>
    </source>
</evidence>
<dbReference type="GeneID" id="94825642"/>
<name>A0A1J4L0W5_9EUKA</name>
<evidence type="ECO:0000313" key="7">
    <source>
        <dbReference type="Proteomes" id="UP000179807"/>
    </source>
</evidence>
<dbReference type="Gene3D" id="3.30.70.580">
    <property type="entry name" value="Pseudouridine synthase I, catalytic domain, N-terminal subdomain"/>
    <property type="match status" value="1"/>
</dbReference>
<dbReference type="OrthoDB" id="10256309at2759"/>
<feature type="domain" description="Pseudouridine synthase I TruA alpha/beta" evidence="5">
    <location>
        <begin position="178"/>
        <end position="281"/>
    </location>
</feature>
<dbReference type="PANTHER" id="PTHR11142">
    <property type="entry name" value="PSEUDOURIDYLATE SYNTHASE"/>
    <property type="match status" value="1"/>
</dbReference>
<dbReference type="FunFam" id="3.30.70.660:FF:000002">
    <property type="entry name" value="tRNA pseudouridine synthase"/>
    <property type="match status" value="1"/>
</dbReference>
<evidence type="ECO:0000313" key="6">
    <source>
        <dbReference type="EMBL" id="OHT15517.1"/>
    </source>
</evidence>
<dbReference type="PANTHER" id="PTHR11142:SF4">
    <property type="entry name" value="PSEUDOURIDYLATE SYNTHASE 1 HOMOLOG"/>
    <property type="match status" value="1"/>
</dbReference>
<dbReference type="SUPFAM" id="SSF55120">
    <property type="entry name" value="Pseudouridine synthase"/>
    <property type="match status" value="1"/>
</dbReference>
<proteinExistence type="inferred from homology"/>
<dbReference type="GO" id="GO:0031119">
    <property type="term" value="P:tRNA pseudouridine synthesis"/>
    <property type="evidence" value="ECO:0007669"/>
    <property type="project" value="TreeGrafter"/>
</dbReference>
<gene>
    <name evidence="6" type="primary">PUS1</name>
    <name evidence="6" type="ORF">TRFO_02838</name>
</gene>
<dbReference type="InterPro" id="IPR020095">
    <property type="entry name" value="PsdUridine_synth_TruA_C"/>
</dbReference>
<dbReference type="VEuPathDB" id="TrichDB:TRFO_02838"/>
<dbReference type="GO" id="GO:0160147">
    <property type="term" value="F:tRNA pseudouridine(38-40) synthase activity"/>
    <property type="evidence" value="ECO:0007669"/>
    <property type="project" value="UniProtKB-EC"/>
</dbReference>
<organism evidence="6 7">
    <name type="scientific">Tritrichomonas foetus</name>
    <dbReference type="NCBI Taxonomy" id="1144522"/>
    <lineage>
        <taxon>Eukaryota</taxon>
        <taxon>Metamonada</taxon>
        <taxon>Parabasalia</taxon>
        <taxon>Tritrichomonadida</taxon>
        <taxon>Tritrichomonadidae</taxon>
        <taxon>Tritrichomonas</taxon>
    </lineage>
</organism>
<evidence type="ECO:0000259" key="5">
    <source>
        <dbReference type="Pfam" id="PF01416"/>
    </source>
</evidence>
<dbReference type="Gene3D" id="3.30.70.660">
    <property type="entry name" value="Pseudouridine synthase I, catalytic domain, C-terminal subdomain"/>
    <property type="match status" value="1"/>
</dbReference>
<dbReference type="Proteomes" id="UP000179807">
    <property type="component" value="Unassembled WGS sequence"/>
</dbReference>